<dbReference type="Proteomes" id="UP000249287">
    <property type="component" value="Segment"/>
</dbReference>
<accession>A0A2U7UBK1</accession>
<organism evidence="1">
    <name type="scientific">Pandoravirus neocaledonia</name>
    <dbReference type="NCBI Taxonomy" id="2107708"/>
    <lineage>
        <taxon>Viruses</taxon>
        <taxon>Pandoravirus</taxon>
    </lineage>
</organism>
<sequence length="283" mass="30903">MTSKRISSMAWRTCSDNLVGPVQGTSVGAFVMGPTRDGHMCRVALTAVYVHRGHTARRTVGAESVRRCWPSIGTPTNETGSEHDDSRQLDHTWWPRHIHQCIALSPVCGEAALSALSHFDLEDIVSSAGAERIASAVGSSVRTYASHWGALPMAVMTRAWPAPDDPHGVLSRERTRAFIVWTAAGDEMTLGVPLPALLMRGLPEPNDTEGVCDFADLTSIRDAALKETVVAGVDPYTYDGVRVMSRSLQRFEHVASLQERPTLISGIKAMRHRLYGSPHRLGR</sequence>
<dbReference type="RefSeq" id="YP_009481703.1">
    <property type="nucleotide sequence ID" value="NC_037666.1"/>
</dbReference>
<dbReference type="KEGG" id="vg:36842413"/>
<reference evidence="1" key="1">
    <citation type="journal article" date="2018" name="Nat. Commun.">
        <title>Diversity and evolution of the emerging Pandoraviridae family.</title>
        <authorList>
            <person name="Legendre M."/>
            <person name="Fabre E."/>
            <person name="Poirot O."/>
            <person name="Jeudy S."/>
            <person name="Lartigue A."/>
            <person name="Alempic J.M."/>
            <person name="Beucher L."/>
            <person name="Philippe N."/>
            <person name="Bertaux L."/>
            <person name="Christo-Foroux E."/>
            <person name="Labadie K."/>
            <person name="Coute Y."/>
            <person name="Abergel C."/>
            <person name="Claverie J.M."/>
        </authorList>
    </citation>
    <scope>NUCLEOTIDE SEQUENCE [LARGE SCALE GENOMIC DNA]</scope>
    <source>
        <strain evidence="1">Neocaledonia</strain>
    </source>
</reference>
<protein>
    <submittedName>
        <fullName evidence="1">Uncharacterized protein</fullName>
    </submittedName>
</protein>
<proteinExistence type="predicted"/>
<gene>
    <name evidence="1" type="ORF">pneo_cds_93</name>
</gene>
<evidence type="ECO:0000313" key="1">
    <source>
        <dbReference type="EMBL" id="AVK75700.1"/>
    </source>
</evidence>
<dbReference type="EMBL" id="MG011690">
    <property type="protein sequence ID" value="AVK75700.1"/>
    <property type="molecule type" value="Genomic_DNA"/>
</dbReference>
<name>A0A2U7UBK1_9VIRU</name>
<dbReference type="GeneID" id="36842413"/>